<gene>
    <name evidence="1" type="ORF">Q8814_00950</name>
</gene>
<dbReference type="RefSeq" id="WP_330150115.1">
    <property type="nucleotide sequence ID" value="NZ_JAUZMZ010000002.1"/>
</dbReference>
<organism evidence="1 2">
    <name type="scientific">Rhodococcus chondri</name>
    <dbReference type="NCBI Taxonomy" id="3065941"/>
    <lineage>
        <taxon>Bacteria</taxon>
        <taxon>Bacillati</taxon>
        <taxon>Actinomycetota</taxon>
        <taxon>Actinomycetes</taxon>
        <taxon>Mycobacteriales</taxon>
        <taxon>Nocardiaceae</taxon>
        <taxon>Rhodococcus</taxon>
    </lineage>
</organism>
<evidence type="ECO:0000313" key="1">
    <source>
        <dbReference type="EMBL" id="MEE2030694.1"/>
    </source>
</evidence>
<evidence type="ECO:0008006" key="3">
    <source>
        <dbReference type="Google" id="ProtNLM"/>
    </source>
</evidence>
<dbReference type="EMBL" id="JAUZMZ010000002">
    <property type="protein sequence ID" value="MEE2030694.1"/>
    <property type="molecule type" value="Genomic_DNA"/>
</dbReference>
<comment type="caution">
    <text evidence="1">The sequence shown here is derived from an EMBL/GenBank/DDBJ whole genome shotgun (WGS) entry which is preliminary data.</text>
</comment>
<keyword evidence="2" id="KW-1185">Reference proteome</keyword>
<dbReference type="Gene3D" id="3.40.50.12780">
    <property type="entry name" value="N-terminal domain of ligase-like"/>
    <property type="match status" value="1"/>
</dbReference>
<evidence type="ECO:0000313" key="2">
    <source>
        <dbReference type="Proteomes" id="UP001331936"/>
    </source>
</evidence>
<proteinExistence type="predicted"/>
<protein>
    <recommendedName>
        <fullName evidence="3">Acyl-protein synthetase LuxE domain-containing protein</fullName>
    </recommendedName>
</protein>
<name>A0ABU7JKX4_9NOCA</name>
<sequence>MTEATTEAAPLEDTLGRVDTYFRRRRAQVPVLAQRAQDQGITEIRSREDIVSLLFPHTTYKSYPESLISKGKWEQMNRWLGSLSTRRVDDVDVSGVTDVDGWIAALESAGHMVSSSSGTSGKGSFLNKSQRDIAVNKQNLLDCFTALGLPPEKRWHVIPVGPETGQTQHVGVRDLIIESFSRPDALPMYDGAPPEGFHRYMAKLSAMRRAMADGTAAPDDIAAFEAEAAGRAAEQDRRLHHFADQILARRSEDILFSAQFPQLFRLCEILREKGVSDGDLTGLNALTSGGGLKGTNLPAEYQEQIYRLLNITPERFLHYYSMQELNNRMFKCPEEGRYHVPDEIVLLVLNKDGDALAEESDGQVEGRAAFVDTTVDGRWGGTISGDKITVDLGRCPCGRPGETVMPNIVRYSDLGDDDKITCAGTMDAYVRGLVGE</sequence>
<accession>A0ABU7JKX4</accession>
<reference evidence="1 2" key="1">
    <citation type="submission" date="2023-08" db="EMBL/GenBank/DDBJ databases">
        <authorList>
            <person name="Girao M."/>
            <person name="Carvalho M.F."/>
        </authorList>
    </citation>
    <scope>NUCLEOTIDE SEQUENCE [LARGE SCALE GENOMIC DNA]</scope>
    <source>
        <strain evidence="1 2">CC-R104</strain>
    </source>
</reference>
<dbReference type="InterPro" id="IPR042099">
    <property type="entry name" value="ANL_N_sf"/>
</dbReference>
<dbReference type="Proteomes" id="UP001331936">
    <property type="component" value="Unassembled WGS sequence"/>
</dbReference>